<keyword evidence="2" id="KW-0238">DNA-binding</keyword>
<comment type="caution">
    <text evidence="2">The sequence shown here is derived from an EMBL/GenBank/DDBJ whole genome shotgun (WGS) entry which is preliminary data.</text>
</comment>
<evidence type="ECO:0000259" key="1">
    <source>
        <dbReference type="Pfam" id="PF12728"/>
    </source>
</evidence>
<evidence type="ECO:0000313" key="3">
    <source>
        <dbReference type="Proteomes" id="UP000542210"/>
    </source>
</evidence>
<dbReference type="Pfam" id="PF12728">
    <property type="entry name" value="HTH_17"/>
    <property type="match status" value="1"/>
</dbReference>
<protein>
    <submittedName>
        <fullName evidence="2">Putative DNA-binding transcriptional regulator AlpA</fullName>
    </submittedName>
</protein>
<dbReference type="InterPro" id="IPR009061">
    <property type="entry name" value="DNA-bd_dom_put_sf"/>
</dbReference>
<dbReference type="Proteomes" id="UP000542210">
    <property type="component" value="Unassembled WGS sequence"/>
</dbReference>
<dbReference type="InterPro" id="IPR036388">
    <property type="entry name" value="WH-like_DNA-bd_sf"/>
</dbReference>
<organism evidence="2 3">
    <name type="scientific">Sphaerisporangium siamense</name>
    <dbReference type="NCBI Taxonomy" id="795645"/>
    <lineage>
        <taxon>Bacteria</taxon>
        <taxon>Bacillati</taxon>
        <taxon>Actinomycetota</taxon>
        <taxon>Actinomycetes</taxon>
        <taxon>Streptosporangiales</taxon>
        <taxon>Streptosporangiaceae</taxon>
        <taxon>Sphaerisporangium</taxon>
    </lineage>
</organism>
<dbReference type="InterPro" id="IPR041657">
    <property type="entry name" value="HTH_17"/>
</dbReference>
<accession>A0A7W7GCJ6</accession>
<reference evidence="2 3" key="1">
    <citation type="submission" date="2020-08" db="EMBL/GenBank/DDBJ databases">
        <title>Sequencing the genomes of 1000 actinobacteria strains.</title>
        <authorList>
            <person name="Klenk H.-P."/>
        </authorList>
    </citation>
    <scope>NUCLEOTIDE SEQUENCE [LARGE SCALE GENOMIC DNA]</scope>
    <source>
        <strain evidence="2 3">DSM 45784</strain>
    </source>
</reference>
<dbReference type="RefSeq" id="WP_184890006.1">
    <property type="nucleotide sequence ID" value="NZ_BOOV01000055.1"/>
</dbReference>
<dbReference type="GO" id="GO:0003677">
    <property type="term" value="F:DNA binding"/>
    <property type="evidence" value="ECO:0007669"/>
    <property type="project" value="UniProtKB-KW"/>
</dbReference>
<evidence type="ECO:0000313" key="2">
    <source>
        <dbReference type="EMBL" id="MBB4706148.1"/>
    </source>
</evidence>
<keyword evidence="3" id="KW-1185">Reference proteome</keyword>
<dbReference type="AlphaFoldDB" id="A0A7W7GCJ6"/>
<dbReference type="SUPFAM" id="SSF46955">
    <property type="entry name" value="Putative DNA-binding domain"/>
    <property type="match status" value="1"/>
</dbReference>
<gene>
    <name evidence="2" type="ORF">BJ982_007778</name>
</gene>
<sequence length="63" mass="7150">MTVVEQYLSRQIVAARVGVCVRTLERWEKRGIGPAPIRVGPRLVRYRAAEVDAWMAAPEAEDR</sequence>
<feature type="domain" description="Helix-turn-helix" evidence="1">
    <location>
        <begin position="12"/>
        <end position="56"/>
    </location>
</feature>
<dbReference type="Gene3D" id="1.10.10.10">
    <property type="entry name" value="Winged helix-like DNA-binding domain superfamily/Winged helix DNA-binding domain"/>
    <property type="match status" value="1"/>
</dbReference>
<proteinExistence type="predicted"/>
<name>A0A7W7GCJ6_9ACTN</name>
<dbReference type="EMBL" id="JACHND010000002">
    <property type="protein sequence ID" value="MBB4706148.1"/>
    <property type="molecule type" value="Genomic_DNA"/>
</dbReference>